<dbReference type="PIRSF" id="PIRSF017901">
    <property type="entry name" value="GCL"/>
    <property type="match status" value="1"/>
</dbReference>
<keyword evidence="1 5" id="KW-0436">Ligase</keyword>
<keyword evidence="3 5" id="KW-0067">ATP-binding</keyword>
<dbReference type="EMBL" id="CP001682">
    <property type="protein sequence ID" value="ACU95035.1"/>
    <property type="molecule type" value="Genomic_DNA"/>
</dbReference>
<dbReference type="Gene3D" id="3.30.590.20">
    <property type="match status" value="1"/>
</dbReference>
<evidence type="ECO:0000256" key="3">
    <source>
        <dbReference type="ARBA" id="ARBA00022840"/>
    </source>
</evidence>
<dbReference type="Proteomes" id="UP000000954">
    <property type="component" value="Chromosome"/>
</dbReference>
<evidence type="ECO:0000256" key="4">
    <source>
        <dbReference type="ARBA" id="ARBA00048819"/>
    </source>
</evidence>
<accession>C7ML88</accession>
<proteinExistence type="inferred from homology"/>
<dbReference type="HOGENOM" id="CLU_026610_1_1_11"/>
<dbReference type="GO" id="GO:0004357">
    <property type="term" value="F:glutamate-cysteine ligase activity"/>
    <property type="evidence" value="ECO:0007669"/>
    <property type="project" value="UniProtKB-UniRule"/>
</dbReference>
<dbReference type="STRING" id="469378.Ccur_13600"/>
<dbReference type="EC" id="6.3.2.2" evidence="5"/>
<name>C7ML88_CRYCD</name>
<evidence type="ECO:0000256" key="1">
    <source>
        <dbReference type="ARBA" id="ARBA00022598"/>
    </source>
</evidence>
<dbReference type="GO" id="GO:0005524">
    <property type="term" value="F:ATP binding"/>
    <property type="evidence" value="ECO:0007669"/>
    <property type="project" value="UniProtKB-UniRule"/>
</dbReference>
<dbReference type="InterPro" id="IPR014746">
    <property type="entry name" value="Gln_synth/guanido_kin_cat_dom"/>
</dbReference>
<dbReference type="AlphaFoldDB" id="C7ML88"/>
<organism evidence="6 7">
    <name type="scientific">Cryptobacterium curtum (strain ATCC 700683 / DSM 15641 / CCUG 43107 / 12-3)</name>
    <dbReference type="NCBI Taxonomy" id="469378"/>
    <lineage>
        <taxon>Bacteria</taxon>
        <taxon>Bacillati</taxon>
        <taxon>Actinomycetota</taxon>
        <taxon>Coriobacteriia</taxon>
        <taxon>Eggerthellales</taxon>
        <taxon>Eggerthellaceae</taxon>
        <taxon>Cryptobacterium</taxon>
    </lineage>
</organism>
<dbReference type="SUPFAM" id="SSF55931">
    <property type="entry name" value="Glutamine synthetase/guanido kinase"/>
    <property type="match status" value="1"/>
</dbReference>
<dbReference type="OrthoDB" id="9813383at2"/>
<comment type="similarity">
    <text evidence="5">Belongs to the glutamate--cysteine ligase type 2 family. EgtA subfamily.</text>
</comment>
<dbReference type="GO" id="GO:0006750">
    <property type="term" value="P:glutathione biosynthetic process"/>
    <property type="evidence" value="ECO:0007669"/>
    <property type="project" value="UniProtKB-UniRule"/>
</dbReference>
<dbReference type="InterPro" id="IPR006336">
    <property type="entry name" value="GCS2"/>
</dbReference>
<protein>
    <recommendedName>
        <fullName evidence="5">Glutamate--cysteine ligase</fullName>
        <ecNumber evidence="5">6.3.2.2</ecNumber>
    </recommendedName>
</protein>
<reference evidence="6 7" key="1">
    <citation type="journal article" date="2009" name="Stand. Genomic Sci.">
        <title>Complete genome sequence of Cryptobacterium curtum type strain (12-3).</title>
        <authorList>
            <person name="Mavrommatis K."/>
            <person name="Pukall R."/>
            <person name="Rohde C."/>
            <person name="Chen F."/>
            <person name="Sims D."/>
            <person name="Brettin T."/>
            <person name="Kuske C."/>
            <person name="Detter J.C."/>
            <person name="Han C."/>
            <person name="Lapidus A."/>
            <person name="Copeland A."/>
            <person name="Glavina Del Rio T."/>
            <person name="Nolan M."/>
            <person name="Lucas S."/>
            <person name="Tice H."/>
            <person name="Cheng J.F."/>
            <person name="Bruce D."/>
            <person name="Goodwin L."/>
            <person name="Pitluck S."/>
            <person name="Ovchinnikova G."/>
            <person name="Pati A."/>
            <person name="Ivanova N."/>
            <person name="Chen A."/>
            <person name="Palaniappan K."/>
            <person name="Chain P."/>
            <person name="D'haeseleer P."/>
            <person name="Goker M."/>
            <person name="Bristow J."/>
            <person name="Eisen J.A."/>
            <person name="Markowitz V."/>
            <person name="Hugenholtz P."/>
            <person name="Rohde M."/>
            <person name="Klenk H.P."/>
            <person name="Kyrpides N.C."/>
        </authorList>
    </citation>
    <scope>NUCLEOTIDE SEQUENCE [LARGE SCALE GENOMIC DNA]</scope>
    <source>
        <strain evidence="7">ATCC 700683 / DSM 15641 / 12-3</strain>
    </source>
</reference>
<gene>
    <name evidence="6" type="ordered locus">Ccur_13600</name>
</gene>
<comment type="catalytic activity">
    <reaction evidence="4 5">
        <text>L-cysteine + L-glutamate + ATP = gamma-L-glutamyl-L-cysteine + ADP + phosphate + H(+)</text>
        <dbReference type="Rhea" id="RHEA:13285"/>
        <dbReference type="ChEBI" id="CHEBI:15378"/>
        <dbReference type="ChEBI" id="CHEBI:29985"/>
        <dbReference type="ChEBI" id="CHEBI:30616"/>
        <dbReference type="ChEBI" id="CHEBI:35235"/>
        <dbReference type="ChEBI" id="CHEBI:43474"/>
        <dbReference type="ChEBI" id="CHEBI:58173"/>
        <dbReference type="ChEBI" id="CHEBI:456216"/>
        <dbReference type="EC" id="6.3.2.2"/>
    </reaction>
</comment>
<comment type="function">
    <text evidence="5">Catalyzes the synthesis of gamma-glutamylcysteine (gamma-GC).</text>
</comment>
<evidence type="ECO:0000313" key="7">
    <source>
        <dbReference type="Proteomes" id="UP000000954"/>
    </source>
</evidence>
<sequence length="429" mass="48206">MTAENNHIQAENRRRIVEYLQAGCQPVAAKARHADGTLDAPGALGVEVEHFVVTDPDKRPVFYEPRDGKLGVRDVLEYLAQWYPVVDRNSAGEVLALRSDEASITIEPAAQLEISIAPLARVDQVKSAYEHFRRVLDPFLHEHAFQLLGLGYHPTTQALDMELIPKQRYRFMDEHFHHIGTHGERMMRASASTQVSVDFTSEVDAVEKFRVALALGPILAYICDNAPVFEGKPNTIPLARLNLWRDVDNARCGIIPGAFDDGWDFGSYADYLLGASPIFVTQPEVRAVGETLARDAYGDRLMDQSDIEHLISMFWPDVRLKQFVEIRPADSMPADCIYGYAALIKGIFYAQESLQTIEEVLGVHEGIWPLHDDSVDSALRAIRAEGRQACVYGHLVTTWIDLLFEVAEQVLDTEERPCLAPLKRFAQEH</sequence>
<dbReference type="InterPro" id="IPR035434">
    <property type="entry name" value="GCL_bact_plant"/>
</dbReference>
<evidence type="ECO:0000313" key="6">
    <source>
        <dbReference type="EMBL" id="ACU95035.1"/>
    </source>
</evidence>
<dbReference type="Pfam" id="PF04107">
    <property type="entry name" value="GCS2"/>
    <property type="match status" value="1"/>
</dbReference>
<dbReference type="RefSeq" id="WP_015778898.1">
    <property type="nucleotide sequence ID" value="NC_013170.1"/>
</dbReference>
<dbReference type="eggNOG" id="COG3572">
    <property type="taxonomic scope" value="Bacteria"/>
</dbReference>
<evidence type="ECO:0000256" key="5">
    <source>
        <dbReference type="PIRNR" id="PIRNR017901"/>
    </source>
</evidence>
<evidence type="ECO:0000256" key="2">
    <source>
        <dbReference type="ARBA" id="ARBA00022741"/>
    </source>
</evidence>
<keyword evidence="7" id="KW-1185">Reference proteome</keyword>
<dbReference type="PANTHER" id="PTHR34378">
    <property type="entry name" value="GLUTAMATE--CYSTEINE LIGASE, CHLOROPLASTIC"/>
    <property type="match status" value="1"/>
</dbReference>
<dbReference type="PANTHER" id="PTHR34378:SF1">
    <property type="entry name" value="GLUTAMATE--CYSTEINE LIGASE, CHLOROPLASTIC"/>
    <property type="match status" value="1"/>
</dbReference>
<dbReference type="KEGG" id="ccu:Ccur_13600"/>
<keyword evidence="2 5" id="KW-0547">Nucleotide-binding</keyword>